<feature type="chain" id="PRO_5001579650" description="Cytochrome c domain-containing protein" evidence="1">
    <location>
        <begin position="23"/>
        <end position="144"/>
    </location>
</feature>
<name>A0A059KQJ7_9BURK</name>
<feature type="signal peptide" evidence="1">
    <location>
        <begin position="1"/>
        <end position="22"/>
    </location>
</feature>
<dbReference type="AlphaFoldDB" id="A0A059KQJ7"/>
<dbReference type="GO" id="GO:0009055">
    <property type="term" value="F:electron transfer activity"/>
    <property type="evidence" value="ECO:0007669"/>
    <property type="project" value="InterPro"/>
</dbReference>
<organism evidence="2 3">
    <name type="scientific">Sphaerotilus natans subsp. natans DSM 6575</name>
    <dbReference type="NCBI Taxonomy" id="1286631"/>
    <lineage>
        <taxon>Bacteria</taxon>
        <taxon>Pseudomonadati</taxon>
        <taxon>Pseudomonadota</taxon>
        <taxon>Betaproteobacteria</taxon>
        <taxon>Burkholderiales</taxon>
        <taxon>Sphaerotilaceae</taxon>
        <taxon>Sphaerotilus</taxon>
    </lineage>
</organism>
<dbReference type="STRING" id="34103.SAMN05421778_10374"/>
<sequence>MVATLMALSAALPAAATPQAVARTHGEALWRGERPLAGQIAGHAQAMPAAALRCINCHGGGPGAAPGGAPRLDAATLTRPLARRGGPPSVYDEQAFCRLLRTGIDPAAVLLPREMPRYRIDDHDCAALWRHLVASDGDAPRITR</sequence>
<evidence type="ECO:0000256" key="1">
    <source>
        <dbReference type="SAM" id="SignalP"/>
    </source>
</evidence>
<dbReference type="eggNOG" id="COG2010">
    <property type="taxonomic scope" value="Bacteria"/>
</dbReference>
<keyword evidence="1" id="KW-0732">Signal</keyword>
<evidence type="ECO:0008006" key="4">
    <source>
        <dbReference type="Google" id="ProtNLM"/>
    </source>
</evidence>
<reference evidence="2 3" key="1">
    <citation type="journal article" date="2014" name="FEMS Microbiol. Ecol.">
        <title>Sphaerotilus natans encrusted with nanoball-shaped Fe(III) oxide minerals formed by nitrate-reducing mixotrophic Fe(II) oxidation.</title>
        <authorList>
            <person name="Park S."/>
            <person name="Kim D.H."/>
            <person name="Lee J.H."/>
            <person name="Hur H.G."/>
        </authorList>
    </citation>
    <scope>NUCLEOTIDE SEQUENCE [LARGE SCALE GENOMIC DNA]</scope>
    <source>
        <strain evidence="2 3">DSM 6575</strain>
    </source>
</reference>
<protein>
    <recommendedName>
        <fullName evidence="4">Cytochrome c domain-containing protein</fullName>
    </recommendedName>
</protein>
<dbReference type="InterPro" id="IPR036909">
    <property type="entry name" value="Cyt_c-like_dom_sf"/>
</dbReference>
<dbReference type="GO" id="GO:0020037">
    <property type="term" value="F:heme binding"/>
    <property type="evidence" value="ECO:0007669"/>
    <property type="project" value="InterPro"/>
</dbReference>
<evidence type="ECO:0000313" key="2">
    <source>
        <dbReference type="EMBL" id="KDB53706.1"/>
    </source>
</evidence>
<gene>
    <name evidence="2" type="ORF">X805_06840</name>
</gene>
<evidence type="ECO:0000313" key="3">
    <source>
        <dbReference type="Proteomes" id="UP000026714"/>
    </source>
</evidence>
<keyword evidence="3" id="KW-1185">Reference proteome</keyword>
<dbReference type="EMBL" id="AZRA01000017">
    <property type="protein sequence ID" value="KDB53706.1"/>
    <property type="molecule type" value="Genomic_DNA"/>
</dbReference>
<comment type="caution">
    <text evidence="2">The sequence shown here is derived from an EMBL/GenBank/DDBJ whole genome shotgun (WGS) entry which is preliminary data.</text>
</comment>
<dbReference type="Proteomes" id="UP000026714">
    <property type="component" value="Unassembled WGS sequence"/>
</dbReference>
<proteinExistence type="predicted"/>
<accession>A0A059KQJ7</accession>
<dbReference type="SUPFAM" id="SSF46626">
    <property type="entry name" value="Cytochrome c"/>
    <property type="match status" value="1"/>
</dbReference>